<dbReference type="Pfam" id="PF11327">
    <property type="entry name" value="Egh16-like"/>
    <property type="match status" value="1"/>
</dbReference>
<dbReference type="GeneID" id="59340502"/>
<dbReference type="EMBL" id="JACAZF010000001">
    <property type="protein sequence ID" value="KAF7315873.1"/>
    <property type="molecule type" value="Genomic_DNA"/>
</dbReference>
<dbReference type="PANTHER" id="PTHR34618">
    <property type="entry name" value="SURFACE PROTEIN MAS1, PUTATIVE-RELATED"/>
    <property type="match status" value="1"/>
</dbReference>
<gene>
    <name evidence="3" type="ORF">MIND_00103800</name>
</gene>
<dbReference type="OrthoDB" id="3241054at2759"/>
<feature type="signal peptide" evidence="2">
    <location>
        <begin position="1"/>
        <end position="20"/>
    </location>
</feature>
<comment type="caution">
    <text evidence="3">The sequence shown here is derived from an EMBL/GenBank/DDBJ whole genome shotgun (WGS) entry which is preliminary data.</text>
</comment>
<proteinExistence type="predicted"/>
<dbReference type="InterPro" id="IPR021476">
    <property type="entry name" value="Egh16-like"/>
</dbReference>
<feature type="region of interest" description="Disordered" evidence="1">
    <location>
        <begin position="413"/>
        <end position="442"/>
    </location>
</feature>
<accession>A0A8H6WI91</accession>
<evidence type="ECO:0000256" key="2">
    <source>
        <dbReference type="SAM" id="SignalP"/>
    </source>
</evidence>
<evidence type="ECO:0000256" key="1">
    <source>
        <dbReference type="SAM" id="MobiDB-lite"/>
    </source>
</evidence>
<feature type="chain" id="PRO_5034724132" evidence="2">
    <location>
        <begin position="21"/>
        <end position="442"/>
    </location>
</feature>
<feature type="compositionally biased region" description="Low complexity" evidence="1">
    <location>
        <begin position="413"/>
        <end position="422"/>
    </location>
</feature>
<evidence type="ECO:0000313" key="4">
    <source>
        <dbReference type="Proteomes" id="UP000636479"/>
    </source>
</evidence>
<organism evidence="3 4">
    <name type="scientific">Mycena indigotica</name>
    <dbReference type="NCBI Taxonomy" id="2126181"/>
    <lineage>
        <taxon>Eukaryota</taxon>
        <taxon>Fungi</taxon>
        <taxon>Dikarya</taxon>
        <taxon>Basidiomycota</taxon>
        <taxon>Agaricomycotina</taxon>
        <taxon>Agaricomycetes</taxon>
        <taxon>Agaricomycetidae</taxon>
        <taxon>Agaricales</taxon>
        <taxon>Marasmiineae</taxon>
        <taxon>Mycenaceae</taxon>
        <taxon>Mycena</taxon>
    </lineage>
</organism>
<protein>
    <submittedName>
        <fullName evidence="3">Putative gegh 16 protein</fullName>
    </submittedName>
</protein>
<dbReference type="PANTHER" id="PTHR34618:SF1">
    <property type="entry name" value="SECRETED PROTEIN"/>
    <property type="match status" value="1"/>
</dbReference>
<reference evidence="3" key="1">
    <citation type="submission" date="2020-05" db="EMBL/GenBank/DDBJ databases">
        <title>Mycena genomes resolve the evolution of fungal bioluminescence.</title>
        <authorList>
            <person name="Tsai I.J."/>
        </authorList>
    </citation>
    <scope>NUCLEOTIDE SEQUENCE</scope>
    <source>
        <strain evidence="3">171206Taipei</strain>
    </source>
</reference>
<keyword evidence="2" id="KW-0732">Signal</keyword>
<keyword evidence="4" id="KW-1185">Reference proteome</keyword>
<name>A0A8H6WI91_9AGAR</name>
<dbReference type="AlphaFoldDB" id="A0A8H6WI91"/>
<evidence type="ECO:0000313" key="3">
    <source>
        <dbReference type="EMBL" id="KAF7315873.1"/>
    </source>
</evidence>
<sequence length="442" mass="44658">MKTSNTLSLLLAATSASGHALVTQVFGSNGVITSGLGVVKGTPRTGTDAQPFQIDTPTLKNMKADPCGATLIGGSINIPTAIKAAIAEGGGSLPSLSPNGSISLEIHQVNADGGGPFTAMVNADATGKTWTPATVLVQAPGKNGILHGGPANAPFAVQIPADTKCTGGQDGATCLIRLNNGGKGNTLSLAQGAGPFGGCIAVTQDINGQKVKGPKKISPQGNSRVFSRFFNPSVVERDAVVGDYLRTRVVDDLTDLVARGELTADLINEIKTVTGTALDIPIDMLAGQNDAADLGGNSTTAPNAVLTLQQAVNLKKAVKNAIEISLKILSSGGKVVAQNAQPLDQTNAANAAAAAALRDGSLKTVNKDNLGQIQTEVVDSLLGPLATLTRASDFAKSTATVAGDPALLAAAVSASPTTARTRPGPPGRNGQGRKFGKSRLNN</sequence>
<dbReference type="RefSeq" id="XP_037225896.1">
    <property type="nucleotide sequence ID" value="XM_037357986.1"/>
</dbReference>
<dbReference type="Proteomes" id="UP000636479">
    <property type="component" value="Unassembled WGS sequence"/>
</dbReference>